<organism evidence="4 5">
    <name type="scientific">Candidatus Fischerbacteria bacterium RBG_13_37_8</name>
    <dbReference type="NCBI Taxonomy" id="1817863"/>
    <lineage>
        <taxon>Bacteria</taxon>
        <taxon>Candidatus Fischeribacteriota</taxon>
    </lineage>
</organism>
<evidence type="ECO:0000256" key="1">
    <source>
        <dbReference type="ARBA" id="ARBA00022741"/>
    </source>
</evidence>
<keyword evidence="2" id="KW-0067">ATP-binding</keyword>
<comment type="caution">
    <text evidence="4">The sequence shown here is derived from an EMBL/GenBank/DDBJ whole genome shotgun (WGS) entry which is preliminary data.</text>
</comment>
<gene>
    <name evidence="4" type="ORF">A2Y62_03400</name>
</gene>
<dbReference type="InterPro" id="IPR058031">
    <property type="entry name" value="AAA_lid_NorR"/>
</dbReference>
<proteinExistence type="predicted"/>
<dbReference type="Pfam" id="PF25601">
    <property type="entry name" value="AAA_lid_14"/>
    <property type="match status" value="1"/>
</dbReference>
<evidence type="ECO:0000259" key="3">
    <source>
        <dbReference type="Pfam" id="PF25601"/>
    </source>
</evidence>
<dbReference type="Proteomes" id="UP000178943">
    <property type="component" value="Unassembled WGS sequence"/>
</dbReference>
<keyword evidence="1" id="KW-0547">Nucleotide-binding</keyword>
<dbReference type="EMBL" id="MFGW01000152">
    <property type="protein sequence ID" value="OGF63731.1"/>
    <property type="molecule type" value="Genomic_DNA"/>
</dbReference>
<accession>A0A1F5VL57</accession>
<reference evidence="4 5" key="1">
    <citation type="journal article" date="2016" name="Nat. Commun.">
        <title>Thousands of microbial genomes shed light on interconnected biogeochemical processes in an aquifer system.</title>
        <authorList>
            <person name="Anantharaman K."/>
            <person name="Brown C.T."/>
            <person name="Hug L.A."/>
            <person name="Sharon I."/>
            <person name="Castelle C.J."/>
            <person name="Probst A.J."/>
            <person name="Thomas B.C."/>
            <person name="Singh A."/>
            <person name="Wilkins M.J."/>
            <person name="Karaoz U."/>
            <person name="Brodie E.L."/>
            <person name="Williams K.H."/>
            <person name="Hubbard S.S."/>
            <person name="Banfield J.F."/>
        </authorList>
    </citation>
    <scope>NUCLEOTIDE SEQUENCE [LARGE SCALE GENOMIC DNA]</scope>
</reference>
<feature type="domain" description="NorR-like AAA+ ATPase lid" evidence="3">
    <location>
        <begin position="5"/>
        <end position="75"/>
    </location>
</feature>
<evidence type="ECO:0000313" key="4">
    <source>
        <dbReference type="EMBL" id="OGF63731.1"/>
    </source>
</evidence>
<protein>
    <recommendedName>
        <fullName evidence="3">NorR-like AAA+ ATPase lid domain-containing protein</fullName>
    </recommendedName>
</protein>
<evidence type="ECO:0000256" key="2">
    <source>
        <dbReference type="ARBA" id="ARBA00022840"/>
    </source>
</evidence>
<name>A0A1F5VL57_9BACT</name>
<sequence>MPGAIEKIATYYWGNYCKRIRKDEELILKDEIKLLKTHFFAGNVRELTNILEKYWFQVICNGHCSNLDYLRSLLQDECHTIYA</sequence>
<dbReference type="STRING" id="1817863.A2Y62_03400"/>
<dbReference type="AlphaFoldDB" id="A0A1F5VL57"/>
<evidence type="ECO:0000313" key="5">
    <source>
        <dbReference type="Proteomes" id="UP000178943"/>
    </source>
</evidence>
<dbReference type="Gene3D" id="1.10.8.60">
    <property type="match status" value="1"/>
</dbReference>